<keyword evidence="1" id="KW-0812">Transmembrane</keyword>
<dbReference type="PANTHER" id="PTHR46955">
    <property type="entry name" value="PROTEIN CBG01349-RELATED"/>
    <property type="match status" value="1"/>
</dbReference>
<dbReference type="SUPFAM" id="SSF81321">
    <property type="entry name" value="Family A G protein-coupled receptor-like"/>
    <property type="match status" value="1"/>
</dbReference>
<reference evidence="3" key="2">
    <citation type="journal article" date="2016" name="Sci. Rep.">
        <title>Dictyocaulus viviparus genome, variome and transcriptome elucidate lungworm biology and support future intervention.</title>
        <authorList>
            <person name="McNulty S.N."/>
            <person name="Strube C."/>
            <person name="Rosa B.A."/>
            <person name="Martin J.C."/>
            <person name="Tyagi R."/>
            <person name="Choi Y.J."/>
            <person name="Wang Q."/>
            <person name="Hallsworth Pepin K."/>
            <person name="Zhang X."/>
            <person name="Ozersky P."/>
            <person name="Wilson R.K."/>
            <person name="Sternberg P.W."/>
            <person name="Gasser R.B."/>
            <person name="Mitreva M."/>
        </authorList>
    </citation>
    <scope>NUCLEOTIDE SEQUENCE [LARGE SCALE GENOMIC DNA]</scope>
    <source>
        <strain evidence="3">HannoverDv2000</strain>
    </source>
</reference>
<dbReference type="Proteomes" id="UP000053766">
    <property type="component" value="Unassembled WGS sequence"/>
</dbReference>
<dbReference type="Pfam" id="PF10316">
    <property type="entry name" value="7TM_GPCR_Srbc"/>
    <property type="match status" value="1"/>
</dbReference>
<gene>
    <name evidence="2" type="ORF">DICVIV_03655</name>
</gene>
<reference evidence="2 3" key="1">
    <citation type="submission" date="2013-11" db="EMBL/GenBank/DDBJ databases">
        <title>Draft genome of the bovine lungworm Dictyocaulus viviparus.</title>
        <authorList>
            <person name="Mitreva M."/>
        </authorList>
    </citation>
    <scope>NUCLEOTIDE SEQUENCE [LARGE SCALE GENOMIC DNA]</scope>
    <source>
        <strain evidence="2 3">HannoverDv2000</strain>
    </source>
</reference>
<feature type="transmembrane region" description="Helical" evidence="1">
    <location>
        <begin position="12"/>
        <end position="35"/>
    </location>
</feature>
<evidence type="ECO:0000313" key="2">
    <source>
        <dbReference type="EMBL" id="KJH50216.1"/>
    </source>
</evidence>
<sequence>MRIGSIPFMLQLKINLTLTISIAIERIMILCFPILFRKLANHSYATFCLSSGFLLGVTDLVLEFILSPFKRVPNCPTVGCFLTESYRVYWGICNMVMGIIVIILIAIILFKLQIIQQKSLSRGTTMDSEAKKFKQANRICTGILTTSLIFVTLPSVAVGFVEITGFSTFLAIGPFYITGLLCAGAFNSVIYVVLNRDMRDLAISIFTGNSITSKHSKPTINIITINKM</sequence>
<feature type="transmembrane region" description="Helical" evidence="1">
    <location>
        <begin position="47"/>
        <end position="69"/>
    </location>
</feature>
<dbReference type="InterPro" id="IPR052322">
    <property type="entry name" value="Mito_rRNA_Mtase_NSUN4"/>
</dbReference>
<evidence type="ECO:0000313" key="3">
    <source>
        <dbReference type="Proteomes" id="UP000053766"/>
    </source>
</evidence>
<keyword evidence="3" id="KW-1185">Reference proteome</keyword>
<feature type="transmembrane region" description="Helical" evidence="1">
    <location>
        <begin position="89"/>
        <end position="112"/>
    </location>
</feature>
<feature type="transmembrane region" description="Helical" evidence="1">
    <location>
        <begin position="139"/>
        <end position="161"/>
    </location>
</feature>
<keyword evidence="1" id="KW-1133">Transmembrane helix</keyword>
<dbReference type="PANTHER" id="PTHR46955:SF3">
    <property type="entry name" value="G_PROTEIN_RECEP_F1_2 DOMAIN-CONTAINING PROTEIN"/>
    <property type="match status" value="1"/>
</dbReference>
<organism evidence="2 3">
    <name type="scientific">Dictyocaulus viviparus</name>
    <name type="common">Bovine lungworm</name>
    <dbReference type="NCBI Taxonomy" id="29172"/>
    <lineage>
        <taxon>Eukaryota</taxon>
        <taxon>Metazoa</taxon>
        <taxon>Ecdysozoa</taxon>
        <taxon>Nematoda</taxon>
        <taxon>Chromadorea</taxon>
        <taxon>Rhabditida</taxon>
        <taxon>Rhabditina</taxon>
        <taxon>Rhabditomorpha</taxon>
        <taxon>Strongyloidea</taxon>
        <taxon>Metastrongylidae</taxon>
        <taxon>Dictyocaulus</taxon>
    </lineage>
</organism>
<proteinExistence type="predicted"/>
<keyword evidence="1" id="KW-0472">Membrane</keyword>
<protein>
    <submittedName>
        <fullName evidence="2">Uncharacterized protein</fullName>
    </submittedName>
</protein>
<dbReference type="InterPro" id="IPR019420">
    <property type="entry name" value="7TM_GPCR_serpentine_rcpt_Srbc"/>
</dbReference>
<dbReference type="AlphaFoldDB" id="A0A0D8Y6M2"/>
<feature type="transmembrane region" description="Helical" evidence="1">
    <location>
        <begin position="173"/>
        <end position="194"/>
    </location>
</feature>
<dbReference type="OrthoDB" id="5794962at2759"/>
<dbReference type="EMBL" id="KN716212">
    <property type="protein sequence ID" value="KJH50216.1"/>
    <property type="molecule type" value="Genomic_DNA"/>
</dbReference>
<accession>A0A0D8Y6M2</accession>
<dbReference type="Gene3D" id="1.20.1070.10">
    <property type="entry name" value="Rhodopsin 7-helix transmembrane proteins"/>
    <property type="match status" value="1"/>
</dbReference>
<name>A0A0D8Y6M2_DICVI</name>
<evidence type="ECO:0000256" key="1">
    <source>
        <dbReference type="SAM" id="Phobius"/>
    </source>
</evidence>